<feature type="domain" description="C3H1-type" evidence="13">
    <location>
        <begin position="30"/>
        <end position="52"/>
    </location>
</feature>
<dbReference type="AlphaFoldDB" id="A0ABD3VPF9"/>
<dbReference type="EMBL" id="JBJQND010000011">
    <property type="protein sequence ID" value="KAL3862315.1"/>
    <property type="molecule type" value="Genomic_DNA"/>
</dbReference>
<evidence type="ECO:0000256" key="4">
    <source>
        <dbReference type="ARBA" id="ARBA00022553"/>
    </source>
</evidence>
<name>A0ABD3VPF9_SINWO</name>
<keyword evidence="7 11" id="KW-0863">Zinc-finger</keyword>
<evidence type="ECO:0000256" key="7">
    <source>
        <dbReference type="ARBA" id="ARBA00022771"/>
    </source>
</evidence>
<evidence type="ECO:0000256" key="12">
    <source>
        <dbReference type="SAM" id="MobiDB-lite"/>
    </source>
</evidence>
<evidence type="ECO:0000259" key="13">
    <source>
        <dbReference type="PROSITE" id="PS50103"/>
    </source>
</evidence>
<dbReference type="InterPro" id="IPR004170">
    <property type="entry name" value="WWE_dom"/>
</dbReference>
<feature type="domain" description="WWE" evidence="14">
    <location>
        <begin position="297"/>
        <end position="384"/>
    </location>
</feature>
<dbReference type="SMART" id="SM00678">
    <property type="entry name" value="WWE"/>
    <property type="match status" value="1"/>
</dbReference>
<evidence type="ECO:0000256" key="2">
    <source>
        <dbReference type="ARBA" id="ARBA00004496"/>
    </source>
</evidence>
<feature type="zinc finger region" description="C3H1-type" evidence="11">
    <location>
        <begin position="30"/>
        <end position="52"/>
    </location>
</feature>
<evidence type="ECO:0000256" key="9">
    <source>
        <dbReference type="ARBA" id="ARBA00023242"/>
    </source>
</evidence>
<dbReference type="InterPro" id="IPR057602">
    <property type="entry name" value="Zfn-CCCH_PARP12"/>
</dbReference>
<feature type="compositionally biased region" description="Basic and acidic residues" evidence="12">
    <location>
        <begin position="79"/>
        <end position="92"/>
    </location>
</feature>
<evidence type="ECO:0000313" key="15">
    <source>
        <dbReference type="EMBL" id="KAL3862315.1"/>
    </source>
</evidence>
<comment type="similarity">
    <text evidence="10">Belongs to the ARTD/PARP family.</text>
</comment>
<feature type="region of interest" description="Disordered" evidence="12">
    <location>
        <begin position="133"/>
        <end position="194"/>
    </location>
</feature>
<proteinExistence type="inferred from homology"/>
<comment type="caution">
    <text evidence="15">The sequence shown here is derived from an EMBL/GenBank/DDBJ whole genome shotgun (WGS) entry which is preliminary data.</text>
</comment>
<dbReference type="GO" id="GO:0005634">
    <property type="term" value="C:nucleus"/>
    <property type="evidence" value="ECO:0007669"/>
    <property type="project" value="UniProtKB-SubCell"/>
</dbReference>
<dbReference type="PROSITE" id="PS50918">
    <property type="entry name" value="WWE"/>
    <property type="match status" value="1"/>
</dbReference>
<keyword evidence="16" id="KW-1185">Reference proteome</keyword>
<dbReference type="SMART" id="SM00356">
    <property type="entry name" value="ZnF_C3H1"/>
    <property type="match status" value="2"/>
</dbReference>
<protein>
    <submittedName>
        <fullName evidence="15">Uncharacterized protein</fullName>
    </submittedName>
</protein>
<keyword evidence="8 11" id="KW-0862">Zinc</keyword>
<dbReference type="Pfam" id="PF02825">
    <property type="entry name" value="WWE"/>
    <property type="match status" value="1"/>
</dbReference>
<dbReference type="Pfam" id="PF23466">
    <property type="entry name" value="WWE_4"/>
    <property type="match status" value="1"/>
</dbReference>
<feature type="compositionally biased region" description="Low complexity" evidence="12">
    <location>
        <begin position="178"/>
        <end position="189"/>
    </location>
</feature>
<dbReference type="Gene3D" id="1.20.120.1350">
    <property type="entry name" value="Pneumovirus matrix protein 2 (M2), zinc-binding domain"/>
    <property type="match status" value="1"/>
</dbReference>
<evidence type="ECO:0000256" key="8">
    <source>
        <dbReference type="ARBA" id="ARBA00022833"/>
    </source>
</evidence>
<dbReference type="PROSITE" id="PS50103">
    <property type="entry name" value="ZF_C3H1"/>
    <property type="match status" value="2"/>
</dbReference>
<keyword evidence="5 11" id="KW-0479">Metal-binding</keyword>
<dbReference type="PANTHER" id="PTHR45740">
    <property type="entry name" value="POLY [ADP-RIBOSE] POLYMERASE"/>
    <property type="match status" value="1"/>
</dbReference>
<accession>A0ABD3VPF9</accession>
<evidence type="ECO:0000256" key="6">
    <source>
        <dbReference type="ARBA" id="ARBA00022737"/>
    </source>
</evidence>
<dbReference type="InterPro" id="IPR018123">
    <property type="entry name" value="WWE-dom_subgr"/>
</dbReference>
<dbReference type="GO" id="GO:0008270">
    <property type="term" value="F:zinc ion binding"/>
    <property type="evidence" value="ECO:0007669"/>
    <property type="project" value="UniProtKB-KW"/>
</dbReference>
<evidence type="ECO:0000256" key="1">
    <source>
        <dbReference type="ARBA" id="ARBA00004123"/>
    </source>
</evidence>
<dbReference type="Gene3D" id="3.30.720.50">
    <property type="match status" value="1"/>
</dbReference>
<keyword evidence="4" id="KW-0597">Phosphoprotein</keyword>
<comment type="subcellular location">
    <subcellularLocation>
        <location evidence="2">Cytoplasm</location>
    </subcellularLocation>
    <subcellularLocation>
        <location evidence="1">Nucleus</location>
    </subcellularLocation>
</comment>
<evidence type="ECO:0000256" key="3">
    <source>
        <dbReference type="ARBA" id="ARBA00022490"/>
    </source>
</evidence>
<evidence type="ECO:0000256" key="11">
    <source>
        <dbReference type="PROSITE-ProRule" id="PRU00723"/>
    </source>
</evidence>
<organism evidence="15 16">
    <name type="scientific">Sinanodonta woodiana</name>
    <name type="common">Chinese pond mussel</name>
    <name type="synonym">Anodonta woodiana</name>
    <dbReference type="NCBI Taxonomy" id="1069815"/>
    <lineage>
        <taxon>Eukaryota</taxon>
        <taxon>Metazoa</taxon>
        <taxon>Spiralia</taxon>
        <taxon>Lophotrochozoa</taxon>
        <taxon>Mollusca</taxon>
        <taxon>Bivalvia</taxon>
        <taxon>Autobranchia</taxon>
        <taxon>Heteroconchia</taxon>
        <taxon>Palaeoheterodonta</taxon>
        <taxon>Unionida</taxon>
        <taxon>Unionoidea</taxon>
        <taxon>Unionidae</taxon>
        <taxon>Unioninae</taxon>
        <taxon>Sinanodonta</taxon>
    </lineage>
</organism>
<dbReference type="InterPro" id="IPR051712">
    <property type="entry name" value="ARTD-AVP"/>
</dbReference>
<dbReference type="InterPro" id="IPR000571">
    <property type="entry name" value="Znf_CCCH"/>
</dbReference>
<dbReference type="GO" id="GO:0005737">
    <property type="term" value="C:cytoplasm"/>
    <property type="evidence" value="ECO:0007669"/>
    <property type="project" value="UniProtKB-SubCell"/>
</dbReference>
<dbReference type="InterPro" id="IPR037197">
    <property type="entry name" value="WWE_dom_sf"/>
</dbReference>
<feature type="zinc finger region" description="C3H1-type" evidence="11">
    <location>
        <begin position="196"/>
        <end position="223"/>
    </location>
</feature>
<evidence type="ECO:0000256" key="5">
    <source>
        <dbReference type="ARBA" id="ARBA00022723"/>
    </source>
</evidence>
<gene>
    <name evidence="15" type="ORF">ACJMK2_008293</name>
</gene>
<evidence type="ECO:0000313" key="16">
    <source>
        <dbReference type="Proteomes" id="UP001634394"/>
    </source>
</evidence>
<keyword evidence="3" id="KW-0963">Cytoplasm</keyword>
<dbReference type="PANTHER" id="PTHR45740:SF2">
    <property type="entry name" value="POLY [ADP-RIBOSE] POLYMERASE"/>
    <property type="match status" value="1"/>
</dbReference>
<dbReference type="SUPFAM" id="SSF117839">
    <property type="entry name" value="WWE domain"/>
    <property type="match status" value="1"/>
</dbReference>
<dbReference type="Pfam" id="PF25261">
    <property type="entry name" value="zf-CCCH_PARP12"/>
    <property type="match status" value="1"/>
</dbReference>
<evidence type="ECO:0000256" key="10">
    <source>
        <dbReference type="ARBA" id="ARBA00024347"/>
    </source>
</evidence>
<dbReference type="Proteomes" id="UP001634394">
    <property type="component" value="Unassembled WGS sequence"/>
</dbReference>
<keyword evidence="9" id="KW-0539">Nucleus</keyword>
<feature type="domain" description="C3H1-type" evidence="13">
    <location>
        <begin position="196"/>
        <end position="223"/>
    </location>
</feature>
<feature type="region of interest" description="Disordered" evidence="12">
    <location>
        <begin position="79"/>
        <end position="98"/>
    </location>
</feature>
<evidence type="ECO:0000259" key="14">
    <source>
        <dbReference type="PROSITE" id="PS50918"/>
    </source>
</evidence>
<reference evidence="15 16" key="1">
    <citation type="submission" date="2024-11" db="EMBL/GenBank/DDBJ databases">
        <title>Chromosome-level genome assembly of the freshwater bivalve Anodonta woodiana.</title>
        <authorList>
            <person name="Chen X."/>
        </authorList>
    </citation>
    <scope>NUCLEOTIDE SEQUENCE [LARGE SCALE GENOMIC DNA]</scope>
    <source>
        <strain evidence="15">MN2024</strain>
        <tissue evidence="15">Gills</tissue>
    </source>
</reference>
<sequence>MGIPKICVHYNIEKGCRNQQNGKRCQFLHICKYYIMGQCKFGEECIRNHDIDQGVKEILTRCGIDVRRPPREIIAELREDLSQNENESRSDSRPMISTPNQAMQNMSLYPNRDPLVSDPSGFSSVPIGGAYGGASSKMSLPTGGPYGGARSKMPDPTGGPYGGASSKMSLSTGGPYGGASSKMSMSGKQKSVDSTPKNMQICLHNLQGKCCFKDECECSHTNMPYQWQTRSHSNSAWEDLEEQNNLDVELEFCNPQNDECVYVDRANIPIRIFFEKMEAQTRDKKSLEIRRLSTVSSECNETRQPLRTRWCWFWLGPDDKWIEYGSKDIAGYQSKRNSGEIEKEYLKNPSGRFQFETQGYNYIIDFTTMLQLNMETKITRKVKRRPQFVNKQEAEILKRQ</sequence>
<keyword evidence="6" id="KW-0677">Repeat</keyword>